<dbReference type="EC" id="2.4.-.-" evidence="2"/>
<name>A0ABS8FVZ9_9FIRM</name>
<feature type="domain" description="Glycosyl transferase family 1" evidence="1">
    <location>
        <begin position="201"/>
        <end position="357"/>
    </location>
</feature>
<evidence type="ECO:0000313" key="3">
    <source>
        <dbReference type="Proteomes" id="UP001198151"/>
    </source>
</evidence>
<accession>A0ABS8FVZ9</accession>
<reference evidence="2 3" key="1">
    <citation type="submission" date="2021-10" db="EMBL/GenBank/DDBJ databases">
        <title>Anaerobic single-cell dispensing facilitates the cultivation of human gut bacteria.</title>
        <authorList>
            <person name="Afrizal A."/>
        </authorList>
    </citation>
    <scope>NUCLEOTIDE SEQUENCE [LARGE SCALE GENOMIC DNA]</scope>
    <source>
        <strain evidence="2 3">CLA-AA-H200</strain>
    </source>
</reference>
<evidence type="ECO:0000313" key="2">
    <source>
        <dbReference type="EMBL" id="MCC2254132.1"/>
    </source>
</evidence>
<gene>
    <name evidence="2" type="ORF">LKD70_06710</name>
</gene>
<comment type="caution">
    <text evidence="2">The sequence shown here is derived from an EMBL/GenBank/DDBJ whole genome shotgun (WGS) entry which is preliminary data.</text>
</comment>
<keyword evidence="3" id="KW-1185">Reference proteome</keyword>
<organism evidence="2 3">
    <name type="scientific">Ruminococcus turbiniformis</name>
    <dbReference type="NCBI Taxonomy" id="2881258"/>
    <lineage>
        <taxon>Bacteria</taxon>
        <taxon>Bacillati</taxon>
        <taxon>Bacillota</taxon>
        <taxon>Clostridia</taxon>
        <taxon>Eubacteriales</taxon>
        <taxon>Oscillospiraceae</taxon>
        <taxon>Ruminococcus</taxon>
    </lineage>
</organism>
<proteinExistence type="predicted"/>
<dbReference type="PANTHER" id="PTHR12526:SF630">
    <property type="entry name" value="GLYCOSYLTRANSFERASE"/>
    <property type="match status" value="1"/>
</dbReference>
<keyword evidence="2" id="KW-0808">Transferase</keyword>
<dbReference type="PANTHER" id="PTHR12526">
    <property type="entry name" value="GLYCOSYLTRANSFERASE"/>
    <property type="match status" value="1"/>
</dbReference>
<keyword evidence="2" id="KW-0328">Glycosyltransferase</keyword>
<dbReference type="Proteomes" id="UP001198151">
    <property type="component" value="Unassembled WGS sequence"/>
</dbReference>
<dbReference type="SUPFAM" id="SSF53756">
    <property type="entry name" value="UDP-Glycosyltransferase/glycogen phosphorylase"/>
    <property type="match status" value="1"/>
</dbReference>
<dbReference type="EMBL" id="JAJEQX010000009">
    <property type="protein sequence ID" value="MCC2254132.1"/>
    <property type="molecule type" value="Genomic_DNA"/>
</dbReference>
<dbReference type="InterPro" id="IPR001296">
    <property type="entry name" value="Glyco_trans_1"/>
</dbReference>
<dbReference type="Gene3D" id="3.40.50.2000">
    <property type="entry name" value="Glycogen Phosphorylase B"/>
    <property type="match status" value="2"/>
</dbReference>
<protein>
    <submittedName>
        <fullName evidence="2">Glycosyltransferase</fullName>
        <ecNumber evidence="2">2.4.-.-</ecNumber>
    </submittedName>
</protein>
<dbReference type="RefSeq" id="WP_227707266.1">
    <property type="nucleotide sequence ID" value="NZ_JAJEQX010000009.1"/>
</dbReference>
<evidence type="ECO:0000259" key="1">
    <source>
        <dbReference type="Pfam" id="PF00534"/>
    </source>
</evidence>
<sequence length="388" mass="44677">MKISIYALHLGFGGVEKYVITLANMLSEQHDVEIVSTYRIQEEPAFDVRPEVKIRYLLTGVNPNKNKEELRRAVKDRNIAAGLREGIKSVRILWLRRSRNAADLKQCDSDVVISTRVFHNRLIARYARPGIVRITGEHNHHNNNQKYIRSVIQSCRGFDYFIPISGELCDFYRESMEKQGVETRYIRFCIDKNPDRAVPALDGKNLISVGRLSHEKGVEDLIRLFERIHRENQNVTLHIVGDGDERDRMSRMIEEKGLSGSVVLHGFREKEYIYGLMKEMSLYVMTSYTESFGIVLLEAMSCGIPCVAYSSAQGAHEIIQDGRNGWLIDGRDEEKMKEKILSLLSDREELLRLSGNAIATAEEFSYDNTKRAWLSLMDEIESKRENRK</sequence>
<dbReference type="GO" id="GO:0016757">
    <property type="term" value="F:glycosyltransferase activity"/>
    <property type="evidence" value="ECO:0007669"/>
    <property type="project" value="UniProtKB-KW"/>
</dbReference>
<dbReference type="Pfam" id="PF00534">
    <property type="entry name" value="Glycos_transf_1"/>
    <property type="match status" value="1"/>
</dbReference>